<dbReference type="AlphaFoldDB" id="A0A6A6AEF9"/>
<protein>
    <submittedName>
        <fullName evidence="1">Uncharacterized protein</fullName>
    </submittedName>
</protein>
<proteinExistence type="predicted"/>
<dbReference type="Proteomes" id="UP000799771">
    <property type="component" value="Unassembled WGS sequence"/>
</dbReference>
<evidence type="ECO:0000313" key="1">
    <source>
        <dbReference type="EMBL" id="KAF2129334.1"/>
    </source>
</evidence>
<accession>A0A6A6AEF9</accession>
<reference evidence="1" key="1">
    <citation type="journal article" date="2020" name="Stud. Mycol.">
        <title>101 Dothideomycetes genomes: a test case for predicting lifestyles and emergence of pathogens.</title>
        <authorList>
            <person name="Haridas S."/>
            <person name="Albert R."/>
            <person name="Binder M."/>
            <person name="Bloem J."/>
            <person name="Labutti K."/>
            <person name="Salamov A."/>
            <person name="Andreopoulos B."/>
            <person name="Baker S."/>
            <person name="Barry K."/>
            <person name="Bills G."/>
            <person name="Bluhm B."/>
            <person name="Cannon C."/>
            <person name="Castanera R."/>
            <person name="Culley D."/>
            <person name="Daum C."/>
            <person name="Ezra D."/>
            <person name="Gonzalez J."/>
            <person name="Henrissat B."/>
            <person name="Kuo A."/>
            <person name="Liang C."/>
            <person name="Lipzen A."/>
            <person name="Lutzoni F."/>
            <person name="Magnuson J."/>
            <person name="Mondo S."/>
            <person name="Nolan M."/>
            <person name="Ohm R."/>
            <person name="Pangilinan J."/>
            <person name="Park H.-J."/>
            <person name="Ramirez L."/>
            <person name="Alfaro M."/>
            <person name="Sun H."/>
            <person name="Tritt A."/>
            <person name="Yoshinaga Y."/>
            <person name="Zwiers L.-H."/>
            <person name="Turgeon B."/>
            <person name="Goodwin S."/>
            <person name="Spatafora J."/>
            <person name="Crous P."/>
            <person name="Grigoriev I."/>
        </authorList>
    </citation>
    <scope>NUCLEOTIDE SEQUENCE</scope>
    <source>
        <strain evidence="1">CBS 119687</strain>
    </source>
</reference>
<keyword evidence="2" id="KW-1185">Reference proteome</keyword>
<evidence type="ECO:0000313" key="2">
    <source>
        <dbReference type="Proteomes" id="UP000799771"/>
    </source>
</evidence>
<organism evidence="1 2">
    <name type="scientific">Dothidotthia symphoricarpi CBS 119687</name>
    <dbReference type="NCBI Taxonomy" id="1392245"/>
    <lineage>
        <taxon>Eukaryota</taxon>
        <taxon>Fungi</taxon>
        <taxon>Dikarya</taxon>
        <taxon>Ascomycota</taxon>
        <taxon>Pezizomycotina</taxon>
        <taxon>Dothideomycetes</taxon>
        <taxon>Pleosporomycetidae</taxon>
        <taxon>Pleosporales</taxon>
        <taxon>Dothidotthiaceae</taxon>
        <taxon>Dothidotthia</taxon>
    </lineage>
</organism>
<dbReference type="RefSeq" id="XP_033523723.1">
    <property type="nucleotide sequence ID" value="XM_033662349.1"/>
</dbReference>
<dbReference type="GeneID" id="54402781"/>
<sequence>MCYYERVVFVACGHEDKRLVQHCHFARNDPNHQCFGAWNYRRQWVEHETECDSCTRQRRQLKAHDSAVCMSLDRTDSPMGSQ</sequence>
<dbReference type="OrthoDB" id="4966402at2759"/>
<gene>
    <name evidence="1" type="ORF">P153DRAFT_17835</name>
</gene>
<name>A0A6A6AEF9_9PLEO</name>
<dbReference type="EMBL" id="ML977506">
    <property type="protein sequence ID" value="KAF2129334.1"/>
    <property type="molecule type" value="Genomic_DNA"/>
</dbReference>